<comment type="caution">
    <text evidence="1">The sequence shown here is derived from an EMBL/GenBank/DDBJ whole genome shotgun (WGS) entry which is preliminary data.</text>
</comment>
<dbReference type="Proteomes" id="UP000749471">
    <property type="component" value="Unassembled WGS sequence"/>
</dbReference>
<sequence length="59" mass="7186">MTIEEILRDKDINTYNKLKKFKEKPVGKPRIKLGDKIENLMRHDSYERKGRRIRQKSWG</sequence>
<dbReference type="RefSeq" id="WP_216522450.1">
    <property type="nucleotide sequence ID" value="NZ_JAHLPM010000031.1"/>
</dbReference>
<evidence type="ECO:0000313" key="1">
    <source>
        <dbReference type="EMBL" id="MBU5440306.1"/>
    </source>
</evidence>
<dbReference type="EMBL" id="JAHLPM010000031">
    <property type="protein sequence ID" value="MBU5440306.1"/>
    <property type="molecule type" value="Genomic_DNA"/>
</dbReference>
<accession>A0ABS6EBT1</accession>
<gene>
    <name evidence="1" type="ORF">KQI42_20125</name>
</gene>
<proteinExistence type="predicted"/>
<keyword evidence="2" id="KW-1185">Reference proteome</keyword>
<name>A0ABS6EBT1_9FIRM</name>
<protein>
    <submittedName>
        <fullName evidence="1">Uncharacterized protein</fullName>
    </submittedName>
</protein>
<evidence type="ECO:0000313" key="2">
    <source>
        <dbReference type="Proteomes" id="UP000749471"/>
    </source>
</evidence>
<organism evidence="1 2">
    <name type="scientific">Tissierella simiarum</name>
    <dbReference type="NCBI Taxonomy" id="2841534"/>
    <lineage>
        <taxon>Bacteria</taxon>
        <taxon>Bacillati</taxon>
        <taxon>Bacillota</taxon>
        <taxon>Tissierellia</taxon>
        <taxon>Tissierellales</taxon>
        <taxon>Tissierellaceae</taxon>
        <taxon>Tissierella</taxon>
    </lineage>
</organism>
<reference evidence="1 2" key="1">
    <citation type="submission" date="2021-06" db="EMBL/GenBank/DDBJ databases">
        <authorList>
            <person name="Sun Q."/>
            <person name="Li D."/>
        </authorList>
    </citation>
    <scope>NUCLEOTIDE SEQUENCE [LARGE SCALE GENOMIC DNA]</scope>
    <source>
        <strain evidence="1 2">MSJ-40</strain>
    </source>
</reference>